<accession>A0ABD5SF96</accession>
<evidence type="ECO:0008006" key="4">
    <source>
        <dbReference type="Google" id="ProtNLM"/>
    </source>
</evidence>
<dbReference type="Gene3D" id="3.30.450.20">
    <property type="entry name" value="PAS domain"/>
    <property type="match status" value="1"/>
</dbReference>
<dbReference type="AlphaFoldDB" id="A0ABD5SF96"/>
<evidence type="ECO:0000313" key="3">
    <source>
        <dbReference type="Proteomes" id="UP001596442"/>
    </source>
</evidence>
<organism evidence="2 3">
    <name type="scientific">Halorubrum tibetense</name>
    <dbReference type="NCBI Taxonomy" id="175631"/>
    <lineage>
        <taxon>Archaea</taxon>
        <taxon>Methanobacteriati</taxon>
        <taxon>Methanobacteriota</taxon>
        <taxon>Stenosarchaea group</taxon>
        <taxon>Halobacteria</taxon>
        <taxon>Halobacteriales</taxon>
        <taxon>Haloferacaceae</taxon>
        <taxon>Halorubrum</taxon>
    </lineage>
</organism>
<feature type="region of interest" description="Disordered" evidence="1">
    <location>
        <begin position="66"/>
        <end position="85"/>
    </location>
</feature>
<sequence>MSPEPTSPDRDADTFLARLAIEAPSPILVAEADTGTVVAVNEAATDLFGRDRSSLIEVTRLKPRPEGRGYSRQFLHNPPPMALPD</sequence>
<evidence type="ECO:0000256" key="1">
    <source>
        <dbReference type="SAM" id="MobiDB-lite"/>
    </source>
</evidence>
<comment type="caution">
    <text evidence="2">The sequence shown here is derived from an EMBL/GenBank/DDBJ whole genome shotgun (WGS) entry which is preliminary data.</text>
</comment>
<proteinExistence type="predicted"/>
<dbReference type="RefSeq" id="WP_379783962.1">
    <property type="nucleotide sequence ID" value="NZ_JBHSWW010000520.1"/>
</dbReference>
<keyword evidence="3" id="KW-1185">Reference proteome</keyword>
<feature type="non-terminal residue" evidence="2">
    <location>
        <position position="85"/>
    </location>
</feature>
<evidence type="ECO:0000313" key="2">
    <source>
        <dbReference type="EMBL" id="MFC6755082.1"/>
    </source>
</evidence>
<gene>
    <name evidence="2" type="ORF">ACFQEU_16675</name>
</gene>
<name>A0ABD5SF96_9EURY</name>
<dbReference type="EMBL" id="JBHSWW010000520">
    <property type="protein sequence ID" value="MFC6755082.1"/>
    <property type="molecule type" value="Genomic_DNA"/>
</dbReference>
<protein>
    <recommendedName>
        <fullName evidence="4">PAS domain-containing protein</fullName>
    </recommendedName>
</protein>
<reference evidence="2 3" key="1">
    <citation type="journal article" date="2019" name="Int. J. Syst. Evol. Microbiol.">
        <title>The Global Catalogue of Microorganisms (GCM) 10K type strain sequencing project: providing services to taxonomists for standard genome sequencing and annotation.</title>
        <authorList>
            <consortium name="The Broad Institute Genomics Platform"/>
            <consortium name="The Broad Institute Genome Sequencing Center for Infectious Disease"/>
            <person name="Wu L."/>
            <person name="Ma J."/>
        </authorList>
    </citation>
    <scope>NUCLEOTIDE SEQUENCE [LARGE SCALE GENOMIC DNA]</scope>
    <source>
        <strain evidence="2 3">CGMCC 1.3239</strain>
    </source>
</reference>
<dbReference type="Proteomes" id="UP001596442">
    <property type="component" value="Unassembled WGS sequence"/>
</dbReference>